<dbReference type="NCBIfam" id="TIGR03990">
    <property type="entry name" value="Arch_GlmM"/>
    <property type="match status" value="1"/>
</dbReference>
<gene>
    <name evidence="11" type="ordered locus">Cmaq_1688</name>
</gene>
<dbReference type="Pfam" id="PF02879">
    <property type="entry name" value="PGM_PMM_II"/>
    <property type="match status" value="1"/>
</dbReference>
<dbReference type="HOGENOM" id="CLU_016950_7_1_2"/>
<evidence type="ECO:0000256" key="4">
    <source>
        <dbReference type="ARBA" id="ARBA00022723"/>
    </source>
</evidence>
<dbReference type="InterPro" id="IPR016055">
    <property type="entry name" value="A-D-PHexomutase_a/b/a-I/II/III"/>
</dbReference>
<dbReference type="STRING" id="397948.Cmaq_1688"/>
<evidence type="ECO:0000256" key="5">
    <source>
        <dbReference type="ARBA" id="ARBA00022842"/>
    </source>
</evidence>
<dbReference type="InterPro" id="IPR024086">
    <property type="entry name" value="GlmM_arc-type"/>
</dbReference>
<organism evidence="11 12">
    <name type="scientific">Caldivirga maquilingensis (strain ATCC 700844 / DSM 13496 / JCM 10307 / IC-167)</name>
    <dbReference type="NCBI Taxonomy" id="397948"/>
    <lineage>
        <taxon>Archaea</taxon>
        <taxon>Thermoproteota</taxon>
        <taxon>Thermoprotei</taxon>
        <taxon>Thermoproteales</taxon>
        <taxon>Thermoproteaceae</taxon>
        <taxon>Caldivirga</taxon>
    </lineage>
</organism>
<dbReference type="KEGG" id="cma:Cmaq_1688"/>
<dbReference type="AlphaFoldDB" id="A8MAD4"/>
<evidence type="ECO:0000259" key="10">
    <source>
        <dbReference type="Pfam" id="PF02880"/>
    </source>
</evidence>
<dbReference type="CDD" id="cd03087">
    <property type="entry name" value="PGM_like1"/>
    <property type="match status" value="1"/>
</dbReference>
<dbReference type="InterPro" id="IPR016066">
    <property type="entry name" value="A-D-PHexomutase_CS"/>
</dbReference>
<dbReference type="GO" id="GO:0008966">
    <property type="term" value="F:phosphoglucosamine mutase activity"/>
    <property type="evidence" value="ECO:0007669"/>
    <property type="project" value="UniProtKB-EC"/>
</dbReference>
<dbReference type="EMBL" id="CP000852">
    <property type="protein sequence ID" value="ABW02511.1"/>
    <property type="molecule type" value="Genomic_DNA"/>
</dbReference>
<sequence>MVNVGKLFGTNGVRLEFTKGNYDPGFLVKLAGAVATYVNAGDVLLGFDVRVTSLPLVGVLYGVLSMYGINVDVIGPLPTPIHQYLTKAWGYRAGIMVTASHNPPHYNGIKLMDSNGVEVSRRVEEEVETIFFNGRYKETVDYRDIGAVRFINVEEGLRDYRDHLLSIINDEPIRRRGFRIVADFANSVNSIALSYVLRGLNVKVYSINGHLDGEFPGRNPEPRPENLNVASRAVVESSADFGVAYDGDGDRSLFIDEKGNVIWGDRTGTILALSMIKNGDKVVTPVSSSVVVKWAVEGAGGRVIWTRVGSVDVSHKVIEEGALCGFEDNGGFIWPKHHPVRDGVSTTLLMMKVLSEEKAKLSELNARMPAMLTARERMEMSRDLAGKIVEALKGRNWGGEVITIDGLRVNYTDSWFLVRPSGTENLLRVVIEASSSDRFNTLRHEVMNSIEKELKKYSGVTSNTE</sequence>
<keyword evidence="12" id="KW-1185">Reference proteome</keyword>
<dbReference type="InterPro" id="IPR005844">
    <property type="entry name" value="A-D-PHexomutase_a/b/a-I"/>
</dbReference>
<evidence type="ECO:0000256" key="2">
    <source>
        <dbReference type="ARBA" id="ARBA00010231"/>
    </source>
</evidence>
<dbReference type="Pfam" id="PF02878">
    <property type="entry name" value="PGM_PMM_I"/>
    <property type="match status" value="1"/>
</dbReference>
<proteinExistence type="inferred from homology"/>
<keyword evidence="6 11" id="KW-0413">Isomerase</keyword>
<evidence type="ECO:0000256" key="6">
    <source>
        <dbReference type="ARBA" id="ARBA00023235"/>
    </source>
</evidence>
<protein>
    <submittedName>
        <fullName evidence="11">Phosphoglucosamine mutase</fullName>
        <ecNumber evidence="11">5.4.2.10</ecNumber>
    </submittedName>
</protein>
<dbReference type="Pfam" id="PF02880">
    <property type="entry name" value="PGM_PMM_III"/>
    <property type="match status" value="1"/>
</dbReference>
<dbReference type="InterPro" id="IPR005846">
    <property type="entry name" value="A-D-PHexomutase_a/b/a-III"/>
</dbReference>
<evidence type="ECO:0000313" key="11">
    <source>
        <dbReference type="EMBL" id="ABW02511.1"/>
    </source>
</evidence>
<reference evidence="11 12" key="1">
    <citation type="submission" date="2007-10" db="EMBL/GenBank/DDBJ databases">
        <title>Complete sequence of Caldivirga maquilingensis IC-167.</title>
        <authorList>
            <consortium name="US DOE Joint Genome Institute"/>
            <person name="Copeland A."/>
            <person name="Lucas S."/>
            <person name="Lapidus A."/>
            <person name="Barry K."/>
            <person name="Glavina del Rio T."/>
            <person name="Dalin E."/>
            <person name="Tice H."/>
            <person name="Pitluck S."/>
            <person name="Saunders E."/>
            <person name="Brettin T."/>
            <person name="Bruce D."/>
            <person name="Detter J.C."/>
            <person name="Han C."/>
            <person name="Schmutz J."/>
            <person name="Larimer F."/>
            <person name="Land M."/>
            <person name="Hauser L."/>
            <person name="Kyrpides N."/>
            <person name="Ivanova N."/>
            <person name="Biddle J.F."/>
            <person name="Zhang Z."/>
            <person name="Fitz-Gibbon S.T."/>
            <person name="Lowe T.M."/>
            <person name="Saltikov C."/>
            <person name="House C.H."/>
            <person name="Richardson P."/>
        </authorList>
    </citation>
    <scope>NUCLEOTIDE SEQUENCE [LARGE SCALE GENOMIC DNA]</scope>
    <source>
        <strain evidence="12">ATCC 700844 / DSM 13496 / JCM 10307 / IC-167</strain>
    </source>
</reference>
<dbReference type="InterPro" id="IPR036900">
    <property type="entry name" value="A-D-PHexomutase_C_sf"/>
</dbReference>
<dbReference type="SUPFAM" id="SSF55957">
    <property type="entry name" value="Phosphoglucomutase, C-terminal domain"/>
    <property type="match status" value="1"/>
</dbReference>
<dbReference type="PANTHER" id="PTHR43771:SF1">
    <property type="entry name" value="PHOSPHOMANNOMUTASE"/>
    <property type="match status" value="1"/>
</dbReference>
<evidence type="ECO:0000259" key="8">
    <source>
        <dbReference type="Pfam" id="PF02878"/>
    </source>
</evidence>
<evidence type="ECO:0000256" key="3">
    <source>
        <dbReference type="ARBA" id="ARBA00022553"/>
    </source>
</evidence>
<dbReference type="InterPro" id="IPR005845">
    <property type="entry name" value="A-D-PHexomutase_a/b/a-II"/>
</dbReference>
<dbReference type="SUPFAM" id="SSF53738">
    <property type="entry name" value="Phosphoglucomutase, first 3 domains"/>
    <property type="match status" value="3"/>
</dbReference>
<dbReference type="EC" id="5.4.2.10" evidence="11"/>
<feature type="domain" description="Alpha-D-phosphohexomutase alpha/beta/alpha" evidence="9">
    <location>
        <begin position="159"/>
        <end position="259"/>
    </location>
</feature>
<comment type="cofactor">
    <cofactor evidence="1">
        <name>Mg(2+)</name>
        <dbReference type="ChEBI" id="CHEBI:18420"/>
    </cofactor>
</comment>
<keyword evidence="5 7" id="KW-0460">Magnesium</keyword>
<evidence type="ECO:0000313" key="12">
    <source>
        <dbReference type="Proteomes" id="UP000001137"/>
    </source>
</evidence>
<dbReference type="PROSITE" id="PS00710">
    <property type="entry name" value="PGM_PMM"/>
    <property type="match status" value="1"/>
</dbReference>
<dbReference type="GO" id="GO:0005975">
    <property type="term" value="P:carbohydrate metabolic process"/>
    <property type="evidence" value="ECO:0007669"/>
    <property type="project" value="InterPro"/>
</dbReference>
<feature type="domain" description="Alpha-D-phosphohexomutase alpha/beta/alpha" evidence="8">
    <location>
        <begin position="6"/>
        <end position="135"/>
    </location>
</feature>
<accession>A8MAD4</accession>
<comment type="similarity">
    <text evidence="2 7">Belongs to the phosphohexose mutase family.</text>
</comment>
<dbReference type="Gene3D" id="3.30.310.50">
    <property type="entry name" value="Alpha-D-phosphohexomutase, C-terminal domain"/>
    <property type="match status" value="1"/>
</dbReference>
<dbReference type="GO" id="GO:0000287">
    <property type="term" value="F:magnesium ion binding"/>
    <property type="evidence" value="ECO:0007669"/>
    <property type="project" value="InterPro"/>
</dbReference>
<dbReference type="Proteomes" id="UP000001137">
    <property type="component" value="Chromosome"/>
</dbReference>
<dbReference type="PRINTS" id="PR00509">
    <property type="entry name" value="PGMPMM"/>
</dbReference>
<keyword evidence="4 7" id="KW-0479">Metal-binding</keyword>
<dbReference type="Gene3D" id="3.40.120.10">
    <property type="entry name" value="Alpha-D-Glucose-1,6-Bisphosphate, subunit A, domain 3"/>
    <property type="match status" value="3"/>
</dbReference>
<feature type="domain" description="Alpha-D-phosphohexomutase alpha/beta/alpha" evidence="10">
    <location>
        <begin position="263"/>
        <end position="368"/>
    </location>
</feature>
<evidence type="ECO:0000259" key="9">
    <source>
        <dbReference type="Pfam" id="PF02879"/>
    </source>
</evidence>
<name>A8MAD4_CALMQ</name>
<dbReference type="PANTHER" id="PTHR43771">
    <property type="entry name" value="PHOSPHOMANNOMUTASE"/>
    <property type="match status" value="1"/>
</dbReference>
<evidence type="ECO:0000256" key="1">
    <source>
        <dbReference type="ARBA" id="ARBA00001946"/>
    </source>
</evidence>
<keyword evidence="3" id="KW-0597">Phosphoprotein</keyword>
<dbReference type="eggNOG" id="arCOG00767">
    <property type="taxonomic scope" value="Archaea"/>
</dbReference>
<dbReference type="InterPro" id="IPR005841">
    <property type="entry name" value="Alpha-D-phosphohexomutase_SF"/>
</dbReference>
<evidence type="ECO:0000256" key="7">
    <source>
        <dbReference type="RuleBase" id="RU004326"/>
    </source>
</evidence>